<dbReference type="InterPro" id="IPR051783">
    <property type="entry name" value="NAD(P)-dependent_oxidoreduct"/>
</dbReference>
<evidence type="ECO:0000259" key="1">
    <source>
        <dbReference type="Pfam" id="PF01370"/>
    </source>
</evidence>
<dbReference type="PANTHER" id="PTHR48079:SF9">
    <property type="entry name" value="PUTATIVE-RELATED"/>
    <property type="match status" value="1"/>
</dbReference>
<evidence type="ECO:0000313" key="2">
    <source>
        <dbReference type="EMBL" id="EXG79784.1"/>
    </source>
</evidence>
<sequence length="294" mass="30658">MFFVTGASGGIAGGVVPALVEAGHEVVGLVRSDEGEAKVKAYGAETRRGALDDLDSLRAGAEDADGVVHLAYNHSDFAAAGALERAAIQTFMDVLEGTGKPFLFASGVALHEPGEVLTEDDPSPFSGPEGHRGGGEQLALSYAERGVRAVSLRFPPTVHYTGDHGFVAHLARVARERGASAYVGDGANHWSAVHRDDAATAVVLALEKSAPGAAVHAVAEPGIPTRELAEEIGRQLGVPTESVSPEEALARFGFVGMALATDFQASSTLTRRRLGWEPTGPTLFDDLRAGHYTP</sequence>
<evidence type="ECO:0000313" key="3">
    <source>
        <dbReference type="Proteomes" id="UP000021053"/>
    </source>
</evidence>
<dbReference type="CDD" id="cd05262">
    <property type="entry name" value="SDR_a7"/>
    <property type="match status" value="1"/>
</dbReference>
<dbReference type="Gene3D" id="3.40.50.720">
    <property type="entry name" value="NAD(P)-binding Rossmann-like Domain"/>
    <property type="match status" value="1"/>
</dbReference>
<dbReference type="InterPro" id="IPR001509">
    <property type="entry name" value="Epimerase_deHydtase"/>
</dbReference>
<accession>A0A010ZMB5</accession>
<dbReference type="Proteomes" id="UP000021053">
    <property type="component" value="Unassembled WGS sequence"/>
</dbReference>
<dbReference type="GO" id="GO:0004029">
    <property type="term" value="F:aldehyde dehydrogenase (NAD+) activity"/>
    <property type="evidence" value="ECO:0007669"/>
    <property type="project" value="TreeGrafter"/>
</dbReference>
<keyword evidence="3" id="KW-1185">Reference proteome</keyword>
<dbReference type="PANTHER" id="PTHR48079">
    <property type="entry name" value="PROTEIN YEEZ"/>
    <property type="match status" value="1"/>
</dbReference>
<dbReference type="OrthoDB" id="9787292at2"/>
<proteinExistence type="predicted"/>
<dbReference type="HOGENOM" id="CLU_007383_12_3_11"/>
<dbReference type="PATRIC" id="fig|927661.3.peg.819"/>
<dbReference type="GO" id="GO:0005737">
    <property type="term" value="C:cytoplasm"/>
    <property type="evidence" value="ECO:0007669"/>
    <property type="project" value="TreeGrafter"/>
</dbReference>
<organism evidence="2 3">
    <name type="scientific">Cryptosporangium arvum DSM 44712</name>
    <dbReference type="NCBI Taxonomy" id="927661"/>
    <lineage>
        <taxon>Bacteria</taxon>
        <taxon>Bacillati</taxon>
        <taxon>Actinomycetota</taxon>
        <taxon>Actinomycetes</taxon>
        <taxon>Cryptosporangiales</taxon>
        <taxon>Cryptosporangiaceae</taxon>
        <taxon>Cryptosporangium</taxon>
    </lineage>
</organism>
<dbReference type="InterPro" id="IPR036291">
    <property type="entry name" value="NAD(P)-bd_dom_sf"/>
</dbReference>
<dbReference type="RefSeq" id="WP_035848560.1">
    <property type="nucleotide sequence ID" value="NZ_KK073874.1"/>
</dbReference>
<gene>
    <name evidence="2" type="ORF">CryarDRAFT_0830</name>
</gene>
<dbReference type="EMBL" id="JFBT01000001">
    <property type="protein sequence ID" value="EXG79784.1"/>
    <property type="molecule type" value="Genomic_DNA"/>
</dbReference>
<protein>
    <submittedName>
        <fullName evidence="2">Nucleoside-diphosphate-sugar epimerase</fullName>
    </submittedName>
</protein>
<dbReference type="SUPFAM" id="SSF51735">
    <property type="entry name" value="NAD(P)-binding Rossmann-fold domains"/>
    <property type="match status" value="1"/>
</dbReference>
<feature type="domain" description="NAD-dependent epimerase/dehydratase" evidence="1">
    <location>
        <begin position="3"/>
        <end position="211"/>
    </location>
</feature>
<dbReference type="Pfam" id="PF01370">
    <property type="entry name" value="Epimerase"/>
    <property type="match status" value="1"/>
</dbReference>
<comment type="caution">
    <text evidence="2">The sequence shown here is derived from an EMBL/GenBank/DDBJ whole genome shotgun (WGS) entry which is preliminary data.</text>
</comment>
<name>A0A010ZMB5_9ACTN</name>
<reference evidence="2 3" key="1">
    <citation type="submission" date="2013-07" db="EMBL/GenBank/DDBJ databases">
        <authorList>
            <consortium name="DOE Joint Genome Institute"/>
            <person name="Eisen J."/>
            <person name="Huntemann M."/>
            <person name="Han J."/>
            <person name="Chen A."/>
            <person name="Kyrpides N."/>
            <person name="Mavromatis K."/>
            <person name="Markowitz V."/>
            <person name="Palaniappan K."/>
            <person name="Ivanova N."/>
            <person name="Schaumberg A."/>
            <person name="Pati A."/>
            <person name="Liolios K."/>
            <person name="Nordberg H.P."/>
            <person name="Cantor M.N."/>
            <person name="Hua S.X."/>
            <person name="Woyke T."/>
        </authorList>
    </citation>
    <scope>NUCLEOTIDE SEQUENCE [LARGE SCALE GENOMIC DNA]</scope>
    <source>
        <strain evidence="2 3">DSM 44712</strain>
    </source>
</reference>
<dbReference type="AlphaFoldDB" id="A0A010ZMB5"/>